<dbReference type="RefSeq" id="XP_031399921.1">
    <property type="nucleotide sequence ID" value="XM_031544061.1"/>
</dbReference>
<feature type="compositionally biased region" description="Low complexity" evidence="7">
    <location>
        <begin position="334"/>
        <end position="359"/>
    </location>
</feature>
<evidence type="ECO:0000256" key="2">
    <source>
        <dbReference type="ARBA" id="ARBA00023015"/>
    </source>
</evidence>
<dbReference type="AlphaFoldDB" id="A0A218X4I4"/>
<dbReference type="InterPro" id="IPR016177">
    <property type="entry name" value="DNA-bd_dom_sf"/>
</dbReference>
<dbReference type="EMBL" id="MTKT01002384">
    <property type="protein sequence ID" value="OWM79853.1"/>
    <property type="molecule type" value="Genomic_DNA"/>
</dbReference>
<evidence type="ECO:0000256" key="5">
    <source>
        <dbReference type="ARBA" id="ARBA00023242"/>
    </source>
</evidence>
<keyword evidence="11" id="KW-1185">Reference proteome</keyword>
<feature type="region of interest" description="Disordered" evidence="7">
    <location>
        <begin position="18"/>
        <end position="73"/>
    </location>
</feature>
<reference evidence="10" key="1">
    <citation type="journal article" date="2017" name="Plant J.">
        <title>The pomegranate (Punica granatum L.) genome and the genomics of punicalagin biosynthesis.</title>
        <authorList>
            <person name="Qin G."/>
            <person name="Xu C."/>
            <person name="Ming R."/>
            <person name="Tang H."/>
            <person name="Guyot R."/>
            <person name="Kramer E.M."/>
            <person name="Hu Y."/>
            <person name="Yi X."/>
            <person name="Qi Y."/>
            <person name="Xu X."/>
            <person name="Gao Z."/>
            <person name="Pan H."/>
            <person name="Jian J."/>
            <person name="Tian Y."/>
            <person name="Yue Z."/>
            <person name="Xu Y."/>
        </authorList>
    </citation>
    <scope>NUCLEOTIDE SEQUENCE [LARGE SCALE GENOMIC DNA]</scope>
    <source>
        <strain evidence="10">cv. Dabenzi</strain>
    </source>
</reference>
<evidence type="ECO:0000313" key="10">
    <source>
        <dbReference type="Proteomes" id="UP000197138"/>
    </source>
</evidence>
<dbReference type="GeneID" id="116210217"/>
<feature type="compositionally biased region" description="Gly residues" evidence="7">
    <location>
        <begin position="102"/>
        <end position="111"/>
    </location>
</feature>
<protein>
    <submittedName>
        <fullName evidence="12">Ethylene-responsive transcription factor ERF110-like</fullName>
    </submittedName>
</protein>
<gene>
    <name evidence="12" type="primary">LOC116210217</name>
    <name evidence="9" type="ORF">CDL15_Pgr001496</name>
</gene>
<evidence type="ECO:0000259" key="8">
    <source>
        <dbReference type="PROSITE" id="PS51032"/>
    </source>
</evidence>
<keyword evidence="2" id="KW-0805">Transcription regulation</keyword>
<dbReference type="PANTHER" id="PTHR31190:SF473">
    <property type="entry name" value="OS05G0437100 PROTEIN"/>
    <property type="match status" value="1"/>
</dbReference>
<dbReference type="Pfam" id="PF00847">
    <property type="entry name" value="AP2"/>
    <property type="match status" value="1"/>
</dbReference>
<dbReference type="PROSITE" id="PS51032">
    <property type="entry name" value="AP2_ERF"/>
    <property type="match status" value="1"/>
</dbReference>
<dbReference type="InterPro" id="IPR036955">
    <property type="entry name" value="AP2/ERF_dom_sf"/>
</dbReference>
<dbReference type="OrthoDB" id="1925932at2759"/>
<feature type="region of interest" description="Disordered" evidence="7">
    <location>
        <begin position="185"/>
        <end position="206"/>
    </location>
</feature>
<feature type="domain" description="AP2/ERF" evidence="8">
    <location>
        <begin position="204"/>
        <end position="261"/>
    </location>
</feature>
<keyword evidence="5" id="KW-0539">Nucleus</keyword>
<dbReference type="CDD" id="cd00018">
    <property type="entry name" value="AP2"/>
    <property type="match status" value="1"/>
</dbReference>
<feature type="compositionally biased region" description="Basic and acidic residues" evidence="7">
    <location>
        <begin position="18"/>
        <end position="40"/>
    </location>
</feature>
<reference evidence="9" key="2">
    <citation type="submission" date="2017-06" db="EMBL/GenBank/DDBJ databases">
        <title>The pomegranate genome and the genomics of punicalagin biosynthesis.</title>
        <authorList>
            <person name="Xu C."/>
        </authorList>
    </citation>
    <scope>NUCLEOTIDE SEQUENCE [LARGE SCALE GENOMIC DNA]</scope>
    <source>
        <tissue evidence="9">Fresh leaf</tissue>
    </source>
</reference>
<organism evidence="9 10">
    <name type="scientific">Punica granatum</name>
    <name type="common">Pomegranate</name>
    <dbReference type="NCBI Taxonomy" id="22663"/>
    <lineage>
        <taxon>Eukaryota</taxon>
        <taxon>Viridiplantae</taxon>
        <taxon>Streptophyta</taxon>
        <taxon>Embryophyta</taxon>
        <taxon>Tracheophyta</taxon>
        <taxon>Spermatophyta</taxon>
        <taxon>Magnoliopsida</taxon>
        <taxon>eudicotyledons</taxon>
        <taxon>Gunneridae</taxon>
        <taxon>Pentapetalae</taxon>
        <taxon>rosids</taxon>
        <taxon>malvids</taxon>
        <taxon>Myrtales</taxon>
        <taxon>Lythraceae</taxon>
        <taxon>Punica</taxon>
    </lineage>
</organism>
<feature type="compositionally biased region" description="Low complexity" evidence="7">
    <location>
        <begin position="398"/>
        <end position="409"/>
    </location>
</feature>
<evidence type="ECO:0000313" key="12">
    <source>
        <dbReference type="RefSeq" id="XP_031399921.1"/>
    </source>
</evidence>
<dbReference type="InterPro" id="IPR044808">
    <property type="entry name" value="ERF_plant"/>
</dbReference>
<proteinExistence type="inferred from homology"/>
<evidence type="ECO:0000256" key="3">
    <source>
        <dbReference type="ARBA" id="ARBA00023125"/>
    </source>
</evidence>
<reference evidence="11" key="3">
    <citation type="journal article" date="2020" name="Plant Biotechnol. J.">
        <title>The pomegranate (Punica granatum L.) draft genome dissects genetic divergence between soft- and hard-seeded cultivars.</title>
        <authorList>
            <person name="Luo X."/>
            <person name="Li H."/>
            <person name="Wu Z."/>
            <person name="Yao W."/>
            <person name="Zhao P."/>
            <person name="Cao D."/>
            <person name="Yu H."/>
            <person name="Li K."/>
            <person name="Poudel K."/>
            <person name="Zhao D."/>
            <person name="Zhang F."/>
            <person name="Xia X."/>
            <person name="Chen L."/>
            <person name="Wang Q."/>
            <person name="Jing D."/>
            <person name="Cao S."/>
        </authorList>
    </citation>
    <scope>NUCLEOTIDE SEQUENCE [LARGE SCALE GENOMIC DNA]</scope>
</reference>
<dbReference type="Gene3D" id="3.30.730.10">
    <property type="entry name" value="AP2/ERF domain"/>
    <property type="match status" value="1"/>
</dbReference>
<dbReference type="GO" id="GO:0009873">
    <property type="term" value="P:ethylene-activated signaling pathway"/>
    <property type="evidence" value="ECO:0007669"/>
    <property type="project" value="InterPro"/>
</dbReference>
<dbReference type="Proteomes" id="UP000515151">
    <property type="component" value="Chromosome 6"/>
</dbReference>
<evidence type="ECO:0000256" key="7">
    <source>
        <dbReference type="SAM" id="MobiDB-lite"/>
    </source>
</evidence>
<dbReference type="FunFam" id="3.30.730.10:FF:000001">
    <property type="entry name" value="Ethylene-responsive transcription factor 2"/>
    <property type="match status" value="1"/>
</dbReference>
<comment type="subcellular location">
    <subcellularLocation>
        <location evidence="1">Nucleus</location>
    </subcellularLocation>
</comment>
<accession>A0A218X4I4</accession>
<dbReference type="PANTHER" id="PTHR31190">
    <property type="entry name" value="DNA-BINDING DOMAIN"/>
    <property type="match status" value="1"/>
</dbReference>
<sequence>MYGYIHTYMCVSALNNKVADRRDKSEADPEESSGDRDLDRWLFGNFSGQQTSPPQPVQFPSLPVPQIDREREMSAMVSALTRVVSGESAPVDRADTREMGRDGGSSSGSGVGRKRAHEDDDDQLGGVSVHGGEGQEALREAPGGDFPRGGLSSLASQRALIIEGSSTRSSSESDPSQQAFTQTYEYAHQPSLISNTNMDEPRRKYRGVRQRPWGKWAAEIRDPFRASRVWLGTFDTAEAAARAYDEAALRFRGSRAKLNFPENVRLRAPHQPPELINHPSAAAHTVSSMPGSSESSVSIASVPIISTSSSLIRQPMSLSDQMFFAGRSSHQIQSSLSSSSRPLLRLPSTASSMSSSSSSPLPPPAAQFFPVLRPVRPRPSPPSSSQTSDEVFPLPPWSDSSHYSSSSSP</sequence>
<feature type="compositionally biased region" description="Basic and acidic residues" evidence="7">
    <location>
        <begin position="90"/>
        <end position="101"/>
    </location>
</feature>
<dbReference type="SUPFAM" id="SSF54171">
    <property type="entry name" value="DNA-binding domain"/>
    <property type="match status" value="1"/>
</dbReference>
<comment type="similarity">
    <text evidence="6">Belongs to the AP2/ERF transcription factor family. ERF subfamily.</text>
</comment>
<evidence type="ECO:0000256" key="1">
    <source>
        <dbReference type="ARBA" id="ARBA00004123"/>
    </source>
</evidence>
<reference evidence="12" key="4">
    <citation type="submission" date="2025-04" db="UniProtKB">
        <authorList>
            <consortium name="RefSeq"/>
        </authorList>
    </citation>
    <scope>IDENTIFICATION</scope>
    <source>
        <tissue evidence="12">Leaf</tissue>
    </source>
</reference>
<dbReference type="Proteomes" id="UP000197138">
    <property type="component" value="Unassembled WGS sequence"/>
</dbReference>
<dbReference type="InterPro" id="IPR001471">
    <property type="entry name" value="AP2/ERF_dom"/>
</dbReference>
<dbReference type="GO" id="GO:0005634">
    <property type="term" value="C:nucleus"/>
    <property type="evidence" value="ECO:0007669"/>
    <property type="project" value="UniProtKB-SubCell"/>
</dbReference>
<evidence type="ECO:0000256" key="4">
    <source>
        <dbReference type="ARBA" id="ARBA00023163"/>
    </source>
</evidence>
<dbReference type="SMART" id="SM00380">
    <property type="entry name" value="AP2"/>
    <property type="match status" value="1"/>
</dbReference>
<feature type="region of interest" description="Disordered" evidence="7">
    <location>
        <begin position="334"/>
        <end position="409"/>
    </location>
</feature>
<evidence type="ECO:0000313" key="11">
    <source>
        <dbReference type="Proteomes" id="UP000515151"/>
    </source>
</evidence>
<keyword evidence="3" id="KW-0238">DNA-binding</keyword>
<feature type="region of interest" description="Disordered" evidence="7">
    <location>
        <begin position="86"/>
        <end position="151"/>
    </location>
</feature>
<evidence type="ECO:0000256" key="6">
    <source>
        <dbReference type="ARBA" id="ARBA00024343"/>
    </source>
</evidence>
<dbReference type="GO" id="GO:0003677">
    <property type="term" value="F:DNA binding"/>
    <property type="evidence" value="ECO:0007669"/>
    <property type="project" value="UniProtKB-KW"/>
</dbReference>
<name>A0A218X4I4_PUNGR</name>
<dbReference type="GO" id="GO:0003700">
    <property type="term" value="F:DNA-binding transcription factor activity"/>
    <property type="evidence" value="ECO:0007669"/>
    <property type="project" value="InterPro"/>
</dbReference>
<keyword evidence="4" id="KW-0804">Transcription</keyword>
<dbReference type="PRINTS" id="PR00367">
    <property type="entry name" value="ETHRSPELEMNT"/>
</dbReference>
<evidence type="ECO:0000313" key="9">
    <source>
        <dbReference type="EMBL" id="OWM79853.1"/>
    </source>
</evidence>